<dbReference type="OrthoDB" id="158426at2"/>
<gene>
    <name evidence="8" type="ORF">EPA93_43665</name>
</gene>
<evidence type="ECO:0000256" key="5">
    <source>
        <dbReference type="ARBA" id="ARBA00023136"/>
    </source>
</evidence>
<evidence type="ECO:0000256" key="1">
    <source>
        <dbReference type="ARBA" id="ARBA00004651"/>
    </source>
</evidence>
<feature type="region of interest" description="Disordered" evidence="6">
    <location>
        <begin position="275"/>
        <end position="296"/>
    </location>
</feature>
<comment type="subcellular location">
    <subcellularLocation>
        <location evidence="1">Cell membrane</location>
        <topology evidence="1">Multi-pass membrane protein</topology>
    </subcellularLocation>
</comment>
<evidence type="ECO:0000256" key="7">
    <source>
        <dbReference type="SAM" id="Phobius"/>
    </source>
</evidence>
<sequence>MQGGLSSTWNWNPVVLIFLLGLSLLYIFGVRAARRRYAQNQQDEPIRGYHIVAFFAAILIAAAMFLTPIATIGRTQLFVIHMAQVVILITLCTPLMMFACPKILLRIVLEAPVVGTLVRWLTFPVAASVIFNLVFLLWHTPTLFDMAQASPALYDIELLSIFVTSWLNWWPLIGSKREHHMSYPVQILYTFFDGQPVDILAFILVFSGTTVYPHYVPPAQFGIPLFGDQASGGALLLAPGLVDFIVMTPLFFRWLGQIEQRTRLDDLRRQEEAELEEDDELELEEGEIELGNEANM</sequence>
<dbReference type="EMBL" id="CP035758">
    <property type="protein sequence ID" value="QBD82506.1"/>
    <property type="molecule type" value="Genomic_DNA"/>
</dbReference>
<feature type="transmembrane region" description="Helical" evidence="7">
    <location>
        <begin position="235"/>
        <end position="255"/>
    </location>
</feature>
<feature type="transmembrane region" description="Helical" evidence="7">
    <location>
        <begin position="12"/>
        <end position="30"/>
    </location>
</feature>
<evidence type="ECO:0000256" key="4">
    <source>
        <dbReference type="ARBA" id="ARBA00022989"/>
    </source>
</evidence>
<feature type="transmembrane region" description="Helical" evidence="7">
    <location>
        <begin position="196"/>
        <end position="215"/>
    </location>
</feature>
<proteinExistence type="predicted"/>
<keyword evidence="3 7" id="KW-0812">Transmembrane</keyword>
<keyword evidence="9" id="KW-1185">Reference proteome</keyword>
<dbReference type="RefSeq" id="WP_129893575.1">
    <property type="nucleotide sequence ID" value="NZ_CP035758.1"/>
</dbReference>
<evidence type="ECO:0000256" key="2">
    <source>
        <dbReference type="ARBA" id="ARBA00022475"/>
    </source>
</evidence>
<feature type="transmembrane region" description="Helical" evidence="7">
    <location>
        <begin position="78"/>
        <end position="105"/>
    </location>
</feature>
<accession>A0A4P6K4Q7</accession>
<dbReference type="GO" id="GO:0005886">
    <property type="term" value="C:plasma membrane"/>
    <property type="evidence" value="ECO:0007669"/>
    <property type="project" value="UniProtKB-SubCell"/>
</dbReference>
<evidence type="ECO:0000313" key="8">
    <source>
        <dbReference type="EMBL" id="QBD82506.1"/>
    </source>
</evidence>
<feature type="transmembrane region" description="Helical" evidence="7">
    <location>
        <begin position="117"/>
        <end position="138"/>
    </location>
</feature>
<evidence type="ECO:0000313" key="9">
    <source>
        <dbReference type="Proteomes" id="UP000290365"/>
    </source>
</evidence>
<keyword evidence="2" id="KW-1003">Cell membrane</keyword>
<feature type="transmembrane region" description="Helical" evidence="7">
    <location>
        <begin position="51"/>
        <end position="72"/>
    </location>
</feature>
<organism evidence="8 9">
    <name type="scientific">Ktedonosporobacter rubrisoli</name>
    <dbReference type="NCBI Taxonomy" id="2509675"/>
    <lineage>
        <taxon>Bacteria</taxon>
        <taxon>Bacillati</taxon>
        <taxon>Chloroflexota</taxon>
        <taxon>Ktedonobacteria</taxon>
        <taxon>Ktedonobacterales</taxon>
        <taxon>Ktedonosporobacteraceae</taxon>
        <taxon>Ktedonosporobacter</taxon>
    </lineage>
</organism>
<dbReference type="AlphaFoldDB" id="A0A4P6K4Q7"/>
<name>A0A4P6K4Q7_KTERU</name>
<dbReference type="Proteomes" id="UP000290365">
    <property type="component" value="Chromosome"/>
</dbReference>
<protein>
    <submittedName>
        <fullName evidence="8">Cytochrome c oxidase assembly protein</fullName>
    </submittedName>
</protein>
<dbReference type="KEGG" id="kbs:EPA93_43665"/>
<dbReference type="InterPro" id="IPR019108">
    <property type="entry name" value="Caa3_assmbl_CtaG-rel"/>
</dbReference>
<reference evidence="8 9" key="1">
    <citation type="submission" date="2019-01" db="EMBL/GenBank/DDBJ databases">
        <title>Ktedonosporobacter rubrisoli SCAWS-G2.</title>
        <authorList>
            <person name="Huang Y."/>
            <person name="Yan B."/>
        </authorList>
    </citation>
    <scope>NUCLEOTIDE SEQUENCE [LARGE SCALE GENOMIC DNA]</scope>
    <source>
        <strain evidence="8 9">SCAWS-G2</strain>
    </source>
</reference>
<feature type="transmembrane region" description="Helical" evidence="7">
    <location>
        <begin position="158"/>
        <end position="175"/>
    </location>
</feature>
<feature type="compositionally biased region" description="Acidic residues" evidence="6">
    <location>
        <begin position="275"/>
        <end position="290"/>
    </location>
</feature>
<keyword evidence="4 7" id="KW-1133">Transmembrane helix</keyword>
<keyword evidence="5 7" id="KW-0472">Membrane</keyword>
<evidence type="ECO:0000256" key="6">
    <source>
        <dbReference type="SAM" id="MobiDB-lite"/>
    </source>
</evidence>
<dbReference type="Pfam" id="PF09678">
    <property type="entry name" value="Caa3_CtaG"/>
    <property type="match status" value="1"/>
</dbReference>
<evidence type="ECO:0000256" key="3">
    <source>
        <dbReference type="ARBA" id="ARBA00022692"/>
    </source>
</evidence>